<name>A0A2H1VBD7_SPOFR</name>
<organism evidence="1">
    <name type="scientific">Spodoptera frugiperda</name>
    <name type="common">Fall armyworm</name>
    <dbReference type="NCBI Taxonomy" id="7108"/>
    <lineage>
        <taxon>Eukaryota</taxon>
        <taxon>Metazoa</taxon>
        <taxon>Ecdysozoa</taxon>
        <taxon>Arthropoda</taxon>
        <taxon>Hexapoda</taxon>
        <taxon>Insecta</taxon>
        <taxon>Pterygota</taxon>
        <taxon>Neoptera</taxon>
        <taxon>Endopterygota</taxon>
        <taxon>Lepidoptera</taxon>
        <taxon>Glossata</taxon>
        <taxon>Ditrysia</taxon>
        <taxon>Noctuoidea</taxon>
        <taxon>Noctuidae</taxon>
        <taxon>Amphipyrinae</taxon>
        <taxon>Spodoptera</taxon>
    </lineage>
</organism>
<proteinExistence type="predicted"/>
<evidence type="ECO:0000313" key="1">
    <source>
        <dbReference type="EMBL" id="SOQ38137.1"/>
    </source>
</evidence>
<dbReference type="EMBL" id="ODYU01001636">
    <property type="protein sequence ID" value="SOQ38137.1"/>
    <property type="molecule type" value="Genomic_DNA"/>
</dbReference>
<reference evidence="1" key="1">
    <citation type="submission" date="2016-07" db="EMBL/GenBank/DDBJ databases">
        <authorList>
            <person name="Bretaudeau A."/>
        </authorList>
    </citation>
    <scope>NUCLEOTIDE SEQUENCE</scope>
    <source>
        <strain evidence="1">Rice</strain>
        <tissue evidence="1">Whole body</tissue>
    </source>
</reference>
<sequence>MSNFLQFALIKRYMPAGTSGPASQGPMPIGGNWTSTLRSGAATRACLVMSIGCGLPSGFTGAPARQAEVGTGWFLVSKSLTLPLASPKAGEVIG</sequence>
<dbReference type="AlphaFoldDB" id="A0A2H1VBD7"/>
<protein>
    <submittedName>
        <fullName evidence="1">SFRICE_016480</fullName>
    </submittedName>
</protein>
<gene>
    <name evidence="1" type="ORF">SFRICE_016480</name>
</gene>
<accession>A0A2H1VBD7</accession>